<dbReference type="RefSeq" id="WP_070803552.1">
    <property type="nucleotide sequence ID" value="NZ_QWJV01000247.1"/>
</dbReference>
<gene>
    <name evidence="1" type="primary">spiC</name>
    <name evidence="1" type="ORF">DLN06_26615</name>
</gene>
<dbReference type="EMBL" id="QWJV01000247">
    <property type="protein sequence ID" value="RIQ16262.1"/>
    <property type="molecule type" value="Genomic_DNA"/>
</dbReference>
<comment type="caution">
    <text evidence="1">The sequence shown here is derived from an EMBL/GenBank/DDBJ whole genome shotgun (WGS) entry which is preliminary data.</text>
</comment>
<dbReference type="InterPro" id="IPR058101">
    <property type="entry name" value="SipC"/>
</dbReference>
<accession>A0A658IEZ5</accession>
<name>A0A658IEZ5_SALNE</name>
<sequence length="133" mass="14941">MYEEGFMLDVLKGIPLIRDIKTEGNSRFWIMTIDGHPARGELFSEAFSISLFLNDLESLPKPCLAYVTLLLAAHPDIHDYAIQLTTDGGWLNGYYTTSSDAELIAIEIEKHLALTCVLKNVIRNRHKLYSGGL</sequence>
<protein>
    <submittedName>
        <fullName evidence="1">Type III secretion system protein SpiC</fullName>
    </submittedName>
</protein>
<proteinExistence type="predicted"/>
<dbReference type="NCBIfam" id="NF011895">
    <property type="entry name" value="PRK15368.1"/>
    <property type="match status" value="1"/>
</dbReference>
<evidence type="ECO:0000313" key="1">
    <source>
        <dbReference type="EMBL" id="RIQ16262.1"/>
    </source>
</evidence>
<dbReference type="AlphaFoldDB" id="A0A658IEZ5"/>
<dbReference type="Proteomes" id="UP000839534">
    <property type="component" value="Unassembled WGS sequence"/>
</dbReference>
<reference evidence="1" key="1">
    <citation type="submission" date="2018-08" db="EMBL/GenBank/DDBJ databases">
        <title>Whole genome sequencing of Salmonella enterica serotype newport.</title>
        <authorList>
            <person name="Bell R."/>
        </authorList>
    </citation>
    <scope>NUCLEOTIDE SEQUENCE [LARGE SCALE GENOMIC DNA]</scope>
    <source>
        <strain evidence="1">CFSAN000835</strain>
    </source>
</reference>
<organism evidence="1">
    <name type="scientific">Salmonella enterica subsp. enterica serovar Newport str. CFSAN000835</name>
    <dbReference type="NCBI Taxonomy" id="1299174"/>
    <lineage>
        <taxon>Bacteria</taxon>
        <taxon>Pseudomonadati</taxon>
        <taxon>Pseudomonadota</taxon>
        <taxon>Gammaproteobacteria</taxon>
        <taxon>Enterobacterales</taxon>
        <taxon>Enterobacteriaceae</taxon>
        <taxon>Salmonella</taxon>
    </lineage>
</organism>